<reference evidence="1" key="1">
    <citation type="submission" date="2022-06" db="EMBL/GenBank/DDBJ databases">
        <authorList>
            <person name="Legras J.-L."/>
            <person name="Devillers H."/>
            <person name="Grondin C."/>
        </authorList>
    </citation>
    <scope>NUCLEOTIDE SEQUENCE</scope>
    <source>
        <strain evidence="1">CLIB 1444</strain>
    </source>
</reference>
<keyword evidence="2" id="KW-1185">Reference proteome</keyword>
<comment type="caution">
    <text evidence="1">The sequence shown here is derived from an EMBL/GenBank/DDBJ whole genome shotgun (WGS) entry which is preliminary data.</text>
</comment>
<proteinExistence type="predicted"/>
<gene>
    <name evidence="1" type="ORF">CLIB1444_04S10836</name>
</gene>
<organism evidence="1 2">
    <name type="scientific">[Candida] jaroonii</name>
    <dbReference type="NCBI Taxonomy" id="467808"/>
    <lineage>
        <taxon>Eukaryota</taxon>
        <taxon>Fungi</taxon>
        <taxon>Dikarya</taxon>
        <taxon>Ascomycota</taxon>
        <taxon>Saccharomycotina</taxon>
        <taxon>Pichiomycetes</taxon>
        <taxon>Debaryomycetaceae</taxon>
        <taxon>Yamadazyma</taxon>
    </lineage>
</organism>
<evidence type="ECO:0000313" key="2">
    <source>
        <dbReference type="Proteomes" id="UP001152531"/>
    </source>
</evidence>
<protein>
    <submittedName>
        <fullName evidence="1">Pre-mRNA-processing factor 19</fullName>
    </submittedName>
</protein>
<accession>A0ACA9Y7B8</accession>
<sequence>MLCSLTGEICQEPVVSPRSGKIFERKSIENYLSTNSTDPINDQPLTINDLIPIDTDVTIPPRAQSIPSMLRSFQNEFDSMALEIFTLRKQLNKAKEELSSSLYHYDAAVKVAANAIKERDEVKRALQELSASIGDGVMEEESQNGEPSEIKALIEESRAQLFALHKSQKFTLPATTPTFSLGDSEDIDDFKFVYYDDKVKKLILGGKSIIVKDLITKEESKISHKGILTALNMIEYNGSLVPIYGNKNAVKFDEQTIKFKGNVVDIKSHPKLKSLYVVMTTKSFSLFQETEKIMEIETPATTGEFHVDGALFAIGGDNEVLVYDLTKDQEPAATIPIKYPTITKITFGFNGYWLLVSSTDGTNDSIEFIDLRKSTVIHTIDVPSLKDFIIDKSCSYIITLSDKIDMHKYTKKGKIFQDFVDSIEFTGERIFLDSSESIQGFLISDKLTNYKLDF</sequence>
<name>A0ACA9Y7B8_9ASCO</name>
<evidence type="ECO:0000313" key="1">
    <source>
        <dbReference type="EMBL" id="CAH6720917.1"/>
    </source>
</evidence>
<dbReference type="EMBL" id="CALSDN010000004">
    <property type="protein sequence ID" value="CAH6720917.1"/>
    <property type="molecule type" value="Genomic_DNA"/>
</dbReference>
<dbReference type="Proteomes" id="UP001152531">
    <property type="component" value="Unassembled WGS sequence"/>
</dbReference>